<dbReference type="InterPro" id="IPR000836">
    <property type="entry name" value="PRTase_dom"/>
</dbReference>
<dbReference type="InterPro" id="IPR050118">
    <property type="entry name" value="Pur/Pyrimidine_PRTase"/>
</dbReference>
<proteinExistence type="inferred from homology"/>
<dbReference type="RefSeq" id="WP_068911968.1">
    <property type="nucleotide sequence ID" value="NZ_MBEW02000005.1"/>
</dbReference>
<dbReference type="InterPro" id="IPR036388">
    <property type="entry name" value="WH-like_DNA-bd_sf"/>
</dbReference>
<evidence type="ECO:0000259" key="7">
    <source>
        <dbReference type="Pfam" id="PF09182"/>
    </source>
</evidence>
<dbReference type="InterPro" id="IPR010078">
    <property type="entry name" value="PurR_Bsub"/>
</dbReference>
<evidence type="ECO:0000313" key="8">
    <source>
        <dbReference type="EMBL" id="RDY21656.1"/>
    </source>
</evidence>
<evidence type="ECO:0000256" key="5">
    <source>
        <dbReference type="ARBA" id="ARBA00049656"/>
    </source>
</evidence>
<keyword evidence="3" id="KW-0238">DNA-binding</keyword>
<protein>
    <submittedName>
        <fullName evidence="8">Pur operon repressor</fullName>
    </submittedName>
</protein>
<dbReference type="AlphaFoldDB" id="A0A371IMK3"/>
<organism evidence="8 9">
    <name type="scientific">Criibacterium bergeronii</name>
    <dbReference type="NCBI Taxonomy" id="1871336"/>
    <lineage>
        <taxon>Bacteria</taxon>
        <taxon>Bacillati</taxon>
        <taxon>Bacillota</taxon>
        <taxon>Clostridia</taxon>
        <taxon>Peptostreptococcales</taxon>
        <taxon>Filifactoraceae</taxon>
        <taxon>Criibacterium</taxon>
    </lineage>
</organism>
<sequence>MRLKKGLRLSAISKILSDNPNKIISFSYFTHRFGSAKSTISTDINNLKSVYDDQKLGKIVTVAGAAGGVKYIPTLYKDDAKVFLQSLAEKLSSKERILPGGFLYLIDLIYDPYTVEKIAKIFSGSVDYSQADYLVTIETKGIPMAIMTAKMMNLPLLIIRKNTKISEGPSINITYITGKNNSKIQTMSLPIKSIKRGTKVILIDDFMRGGGTIKGMCELMEQFDVSVLSSMVIIETKEPRIKKISGCRSLLTLDEGDGKNILRPSENILASLED</sequence>
<dbReference type="STRING" id="1871336.BBG48_06050"/>
<dbReference type="Gene3D" id="3.40.50.2020">
    <property type="match status" value="1"/>
</dbReference>
<feature type="domain" description="Phosphoribosyltransferase" evidence="6">
    <location>
        <begin position="115"/>
        <end position="254"/>
    </location>
</feature>
<comment type="caution">
    <text evidence="8">The sequence shown here is derived from an EMBL/GenBank/DDBJ whole genome shotgun (WGS) entry which is preliminary data.</text>
</comment>
<dbReference type="GO" id="GO:0045892">
    <property type="term" value="P:negative regulation of DNA-templated transcription"/>
    <property type="evidence" value="ECO:0007669"/>
    <property type="project" value="InterPro"/>
</dbReference>
<evidence type="ECO:0000256" key="3">
    <source>
        <dbReference type="ARBA" id="ARBA00023125"/>
    </source>
</evidence>
<evidence type="ECO:0000256" key="4">
    <source>
        <dbReference type="ARBA" id="ARBA00023163"/>
    </source>
</evidence>
<dbReference type="Gene3D" id="1.10.10.10">
    <property type="entry name" value="Winged helix-like DNA-binding domain superfamily/Winged helix DNA-binding domain"/>
    <property type="match status" value="1"/>
</dbReference>
<gene>
    <name evidence="8" type="ORF">BBG48_003485</name>
</gene>
<feature type="domain" description="Bacterial purine repressor N-terminal" evidence="7">
    <location>
        <begin position="5"/>
        <end position="73"/>
    </location>
</feature>
<dbReference type="GO" id="GO:0003677">
    <property type="term" value="F:DNA binding"/>
    <property type="evidence" value="ECO:0007669"/>
    <property type="project" value="UniProtKB-KW"/>
</dbReference>
<keyword evidence="2" id="KW-0805">Transcription regulation</keyword>
<dbReference type="InterPro" id="IPR029057">
    <property type="entry name" value="PRTase-like"/>
</dbReference>
<keyword evidence="9" id="KW-1185">Reference proteome</keyword>
<evidence type="ECO:0000256" key="2">
    <source>
        <dbReference type="ARBA" id="ARBA00023015"/>
    </source>
</evidence>
<dbReference type="InterPro" id="IPR015265">
    <property type="entry name" value="PuR_N"/>
</dbReference>
<dbReference type="CDD" id="cd06223">
    <property type="entry name" value="PRTases_typeI"/>
    <property type="match status" value="1"/>
</dbReference>
<evidence type="ECO:0000313" key="9">
    <source>
        <dbReference type="Proteomes" id="UP000093352"/>
    </source>
</evidence>
<dbReference type="Pfam" id="PF00156">
    <property type="entry name" value="Pribosyltran"/>
    <property type="match status" value="1"/>
</dbReference>
<evidence type="ECO:0000259" key="6">
    <source>
        <dbReference type="Pfam" id="PF00156"/>
    </source>
</evidence>
<evidence type="ECO:0000256" key="1">
    <source>
        <dbReference type="ARBA" id="ARBA00011738"/>
    </source>
</evidence>
<dbReference type="GO" id="GO:0045982">
    <property type="term" value="P:negative regulation of purine nucleobase metabolic process"/>
    <property type="evidence" value="ECO:0007669"/>
    <property type="project" value="InterPro"/>
</dbReference>
<dbReference type="InterPro" id="IPR036390">
    <property type="entry name" value="WH_DNA-bd_sf"/>
</dbReference>
<name>A0A371IMK3_9FIRM</name>
<dbReference type="SUPFAM" id="SSF53271">
    <property type="entry name" value="PRTase-like"/>
    <property type="match status" value="1"/>
</dbReference>
<comment type="similarity">
    <text evidence="5">Belongs to the purine/pyrimidine phosphoribosyltransferase family. PurR subfamily.</text>
</comment>
<accession>A0A371IMK3</accession>
<comment type="subunit">
    <text evidence="1">Homodimer.</text>
</comment>
<dbReference type="EMBL" id="MBEW02000005">
    <property type="protein sequence ID" value="RDY21656.1"/>
    <property type="molecule type" value="Genomic_DNA"/>
</dbReference>
<dbReference type="PANTHER" id="PTHR43864">
    <property type="entry name" value="HYPOXANTHINE/GUANINE PHOSPHORIBOSYLTRANSFERASE"/>
    <property type="match status" value="1"/>
</dbReference>
<keyword evidence="4" id="KW-0804">Transcription</keyword>
<reference evidence="8 9" key="1">
    <citation type="journal article" date="2016" name="Genome Announc.">
        <title>Draft Genome Sequence of Criibacterium bergeronii gen. nov., sp. nov., Strain CCRI-22567T, Isolated from a Vaginal Sample from a Woman with Bacterial Vaginosis.</title>
        <authorList>
            <person name="Maheux A.F."/>
            <person name="Berube E."/>
            <person name="Boudreau D.K."/>
            <person name="Raymond F."/>
            <person name="Corbeil J."/>
            <person name="Roy P.H."/>
            <person name="Boissinot M."/>
            <person name="Omar R.F."/>
        </authorList>
    </citation>
    <scope>NUCLEOTIDE SEQUENCE [LARGE SCALE GENOMIC DNA]</scope>
    <source>
        <strain evidence="8 9">CCRI-22567</strain>
    </source>
</reference>
<dbReference type="NCBIfam" id="TIGR01743">
    <property type="entry name" value="purR_Bsub"/>
    <property type="match status" value="1"/>
</dbReference>
<dbReference type="SUPFAM" id="SSF46785">
    <property type="entry name" value="Winged helix' DNA-binding domain"/>
    <property type="match status" value="1"/>
</dbReference>
<dbReference type="Pfam" id="PF09182">
    <property type="entry name" value="PuR_N"/>
    <property type="match status" value="1"/>
</dbReference>
<dbReference type="Proteomes" id="UP000093352">
    <property type="component" value="Unassembled WGS sequence"/>
</dbReference>
<dbReference type="PANTHER" id="PTHR43864:SF2">
    <property type="entry name" value="PUR OPERON REPRESSOR"/>
    <property type="match status" value="1"/>
</dbReference>